<protein>
    <submittedName>
        <fullName evidence="3">FHA domain-containing protein</fullName>
    </submittedName>
</protein>
<dbReference type="KEGG" id="mpar:F7D14_00750"/>
<dbReference type="InterPro" id="IPR009003">
    <property type="entry name" value="Peptidase_S1_PA"/>
</dbReference>
<dbReference type="AlphaFoldDB" id="A0A6B8M9V7"/>
<dbReference type="PROSITE" id="PS50006">
    <property type="entry name" value="FHA_DOMAIN"/>
    <property type="match status" value="1"/>
</dbReference>
<evidence type="ECO:0000313" key="4">
    <source>
        <dbReference type="Proteomes" id="UP000422569"/>
    </source>
</evidence>
<dbReference type="EMBL" id="CP044331">
    <property type="protein sequence ID" value="QGM99466.1"/>
    <property type="molecule type" value="Genomic_DNA"/>
</dbReference>
<sequence length="604" mass="64857">MAIERIIIRHLSGTKANQIEQLSVGDRREFTIGRDPASEIAFDPGGDSVVSRKHAVIRIQGEGDDLKFKLSDAGSSNGTFLNGERLSAEVEILPEDKIELGQKGPAFAFDIQPRPVNFAARTKVIGTVDAAATRVIEAAENAASTALNAAATNAETAATGGSSGPQKLGVGQETVQRLIGEERGKANRTLTGVIAAVVAFFLIGGAALFWKQRYDIQEKAEETRVAQRETDERLSQIPEDVNRKIGMRPIDIYNKYANATVEIRRLWRLYDKQTGKPLQHKTVLVDGKLLPAYVRLPGNLGIVRWLTLEDEGVTNFKVGGEGSGSGFVVSEQGYILTNKHVAAPWLVRYGSHGDDVGVLYDYVPPPKKNRKIALKAERVFNVTSSEYSKVYDWVPESGGYIFRSDIPTEIAGNAPDLTTNNKGYFVGRDDVLEVQFHGSRLALNGELVRSSPDSDAALIKINSPQTLTKTDLATDGAVSIGESVVVLGYPAISVENKIIRNTEEAGRIRTVTDVLTEATVTEGIVSKLATGVRETEGGTFASDIGDAIQLGINTTGAGNSGGPVFNSAGKVIGLFTYGRQSGGAAVSMAVPIKYGLELLQAQKQ</sequence>
<dbReference type="Proteomes" id="UP000422569">
    <property type="component" value="Chromosome"/>
</dbReference>
<dbReference type="InterPro" id="IPR008984">
    <property type="entry name" value="SMAD_FHA_dom_sf"/>
</dbReference>
<proteinExistence type="predicted"/>
<evidence type="ECO:0000259" key="2">
    <source>
        <dbReference type="PROSITE" id="PS50006"/>
    </source>
</evidence>
<dbReference type="CDD" id="cd00060">
    <property type="entry name" value="FHA"/>
    <property type="match status" value="1"/>
</dbReference>
<feature type="transmembrane region" description="Helical" evidence="1">
    <location>
        <begin position="190"/>
        <end position="210"/>
    </location>
</feature>
<keyword evidence="1" id="KW-0472">Membrane</keyword>
<keyword evidence="1" id="KW-0812">Transmembrane</keyword>
<reference evidence="3 4" key="1">
    <citation type="submission" date="2019-09" db="EMBL/GenBank/DDBJ databases">
        <title>Isolation and complete genome sequencing of Methylocystis species.</title>
        <authorList>
            <person name="Rumah B.L."/>
            <person name="Stead C.E."/>
            <person name="Stevens B.C."/>
            <person name="Minton N.P."/>
            <person name="Grosse-Honebrink A."/>
            <person name="Zhang Y."/>
        </authorList>
    </citation>
    <scope>NUCLEOTIDE SEQUENCE [LARGE SCALE GENOMIC DNA]</scope>
    <source>
        <strain evidence="3 4">BRCS2</strain>
    </source>
</reference>
<feature type="domain" description="FHA" evidence="2">
    <location>
        <begin position="30"/>
        <end position="86"/>
    </location>
</feature>
<dbReference type="Pfam" id="PF13365">
    <property type="entry name" value="Trypsin_2"/>
    <property type="match status" value="1"/>
</dbReference>
<dbReference type="PANTHER" id="PTHR43019">
    <property type="entry name" value="SERINE ENDOPROTEASE DEGS"/>
    <property type="match status" value="1"/>
</dbReference>
<evidence type="ECO:0000313" key="3">
    <source>
        <dbReference type="EMBL" id="QGM99466.1"/>
    </source>
</evidence>
<keyword evidence="1" id="KW-1133">Transmembrane helix</keyword>
<dbReference type="SUPFAM" id="SSF49879">
    <property type="entry name" value="SMAD/FHA domain"/>
    <property type="match status" value="1"/>
</dbReference>
<dbReference type="PANTHER" id="PTHR43019:SF23">
    <property type="entry name" value="PROTEASE DO-LIKE 5, CHLOROPLASTIC"/>
    <property type="match status" value="1"/>
</dbReference>
<dbReference type="SMART" id="SM00240">
    <property type="entry name" value="FHA"/>
    <property type="match status" value="1"/>
</dbReference>
<name>A0A6B8M9V7_9HYPH</name>
<dbReference type="InterPro" id="IPR043504">
    <property type="entry name" value="Peptidase_S1_PA_chymotrypsin"/>
</dbReference>
<dbReference type="Pfam" id="PF00498">
    <property type="entry name" value="FHA"/>
    <property type="match status" value="1"/>
</dbReference>
<dbReference type="InterPro" id="IPR000253">
    <property type="entry name" value="FHA_dom"/>
</dbReference>
<dbReference type="Gene3D" id="2.40.10.10">
    <property type="entry name" value="Trypsin-like serine proteases"/>
    <property type="match status" value="2"/>
</dbReference>
<gene>
    <name evidence="3" type="ORF">F7D14_00750</name>
</gene>
<keyword evidence="4" id="KW-1185">Reference proteome</keyword>
<organism evidence="3 4">
    <name type="scientific">Methylocystis parvus</name>
    <dbReference type="NCBI Taxonomy" id="134"/>
    <lineage>
        <taxon>Bacteria</taxon>
        <taxon>Pseudomonadati</taxon>
        <taxon>Pseudomonadota</taxon>
        <taxon>Alphaproteobacteria</taxon>
        <taxon>Hyphomicrobiales</taxon>
        <taxon>Methylocystaceae</taxon>
        <taxon>Methylocystis</taxon>
    </lineage>
</organism>
<evidence type="ECO:0000256" key="1">
    <source>
        <dbReference type="SAM" id="Phobius"/>
    </source>
</evidence>
<accession>A0A6B8M9V7</accession>
<dbReference type="SUPFAM" id="SSF50494">
    <property type="entry name" value="Trypsin-like serine proteases"/>
    <property type="match status" value="1"/>
</dbReference>
<dbReference type="Gene3D" id="2.60.200.20">
    <property type="match status" value="1"/>
</dbReference>